<comment type="caution">
    <text evidence="2">The sequence shown here is derived from an EMBL/GenBank/DDBJ whole genome shotgun (WGS) entry which is preliminary data.</text>
</comment>
<dbReference type="EMBL" id="ADEF01000015">
    <property type="protein sequence ID" value="EFA98046.1"/>
    <property type="molecule type" value="Genomic_DNA"/>
</dbReference>
<evidence type="ECO:0000256" key="1">
    <source>
        <dbReference type="SAM" id="Phobius"/>
    </source>
</evidence>
<feature type="transmembrane region" description="Helical" evidence="1">
    <location>
        <begin position="12"/>
        <end position="31"/>
    </location>
</feature>
<protein>
    <submittedName>
        <fullName evidence="2">Uncharacterized protein</fullName>
    </submittedName>
</protein>
<proteinExistence type="predicted"/>
<dbReference type="Proteomes" id="UP000004001">
    <property type="component" value="Unassembled WGS sequence"/>
</dbReference>
<name>D1VXX3_9BACT</name>
<keyword evidence="1" id="KW-0812">Transmembrane</keyword>
<accession>D1VXX3</accession>
<keyword evidence="3" id="KW-1185">Reference proteome</keyword>
<dbReference type="AlphaFoldDB" id="D1VXX3"/>
<gene>
    <name evidence="2" type="ORF">HMPREF9019_1959</name>
</gene>
<sequence>MSKFDAKTLLQIFGMFAVLVALMYIYCKDIYKKVIMEKMRGKTFSVCSFRGVEVKMYLMACAWWQ</sequence>
<keyword evidence="1" id="KW-0472">Membrane</keyword>
<organism evidence="2 3">
    <name type="scientific">Hoylesella timonensis CRIS 5C-B1</name>
    <dbReference type="NCBI Taxonomy" id="679189"/>
    <lineage>
        <taxon>Bacteria</taxon>
        <taxon>Pseudomonadati</taxon>
        <taxon>Bacteroidota</taxon>
        <taxon>Bacteroidia</taxon>
        <taxon>Bacteroidales</taxon>
        <taxon>Prevotellaceae</taxon>
        <taxon>Hoylesella</taxon>
    </lineage>
</organism>
<keyword evidence="1" id="KW-1133">Transmembrane helix</keyword>
<evidence type="ECO:0000313" key="3">
    <source>
        <dbReference type="Proteomes" id="UP000004001"/>
    </source>
</evidence>
<reference evidence="2 3" key="1">
    <citation type="submission" date="2009-12" db="EMBL/GenBank/DDBJ databases">
        <title>Genome Sequence of Prevotella timonensis CRIS 5C-B1.</title>
        <authorList>
            <person name="Durkin A.S."/>
            <person name="Madupu R."/>
            <person name="Torralba M."/>
            <person name="Methe B."/>
            <person name="Sutton G."/>
            <person name="Strausberg R.L."/>
            <person name="Nelson K.E."/>
        </authorList>
    </citation>
    <scope>NUCLEOTIDE SEQUENCE [LARGE SCALE GENOMIC DNA]</scope>
    <source>
        <strain evidence="2 3">CRIS 5C-B1</strain>
    </source>
</reference>
<evidence type="ECO:0000313" key="2">
    <source>
        <dbReference type="EMBL" id="EFA98046.1"/>
    </source>
</evidence>